<evidence type="ECO:0000256" key="5">
    <source>
        <dbReference type="ARBA" id="ARBA00023288"/>
    </source>
</evidence>
<comment type="similarity">
    <text evidence="6">Belongs to the LptE lipoprotein family.</text>
</comment>
<dbReference type="EMBL" id="CAJZAH010000003">
    <property type="protein sequence ID" value="CAG9176873.1"/>
    <property type="molecule type" value="Genomic_DNA"/>
</dbReference>
<proteinExistence type="inferred from homology"/>
<evidence type="ECO:0000256" key="2">
    <source>
        <dbReference type="ARBA" id="ARBA00023136"/>
    </source>
</evidence>
<comment type="caution">
    <text evidence="8">The sequence shown here is derived from an EMBL/GenBank/DDBJ whole genome shotgun (WGS) entry which is preliminary data.</text>
</comment>
<accession>A0ABM8XA37</accession>
<dbReference type="PANTHER" id="PTHR38098">
    <property type="entry name" value="LPS-ASSEMBLY LIPOPROTEIN LPTE"/>
    <property type="match status" value="1"/>
</dbReference>
<dbReference type="Pfam" id="PF04390">
    <property type="entry name" value="LptE"/>
    <property type="match status" value="1"/>
</dbReference>
<feature type="transmembrane region" description="Helical" evidence="7">
    <location>
        <begin position="22"/>
        <end position="40"/>
    </location>
</feature>
<name>A0ABM8XA37_9BURK</name>
<dbReference type="InterPro" id="IPR007485">
    <property type="entry name" value="LPS_assembly_LptE"/>
</dbReference>
<evidence type="ECO:0000256" key="3">
    <source>
        <dbReference type="ARBA" id="ARBA00023139"/>
    </source>
</evidence>
<evidence type="ECO:0000313" key="8">
    <source>
        <dbReference type="EMBL" id="CAG9176873.1"/>
    </source>
</evidence>
<evidence type="ECO:0000256" key="7">
    <source>
        <dbReference type="SAM" id="Phobius"/>
    </source>
</evidence>
<sequence>MDRTDKGLNEGGSAGPDRGRRAALAALLAAGLVAGCGFQLRGSSDFAFKRIYLGMPANSLMGAELRRAIRGGSDTQVVSNPKEADALLDVLEDSRSKTVLSITTSGVAREYRLTQRFSFRLRDQAGNELIAPSQLVLTRDLTYNEANALAKDYEEAQLYRDMQRDIVQQLMRRLAAAKTA</sequence>
<dbReference type="PANTHER" id="PTHR38098:SF1">
    <property type="entry name" value="LPS-ASSEMBLY LIPOPROTEIN LPTE"/>
    <property type="match status" value="1"/>
</dbReference>
<reference evidence="8 9" key="1">
    <citation type="submission" date="2021-08" db="EMBL/GenBank/DDBJ databases">
        <authorList>
            <person name="Peeters C."/>
        </authorList>
    </citation>
    <scope>NUCLEOTIDE SEQUENCE [LARGE SCALE GENOMIC DNA]</scope>
    <source>
        <strain evidence="8 9">LMG 21510</strain>
    </source>
</reference>
<dbReference type="HAMAP" id="MF_01186">
    <property type="entry name" value="LPS_assembly_LptE"/>
    <property type="match status" value="1"/>
</dbReference>
<keyword evidence="3" id="KW-0564">Palmitate</keyword>
<evidence type="ECO:0000256" key="6">
    <source>
        <dbReference type="HAMAP-Rule" id="MF_01186"/>
    </source>
</evidence>
<evidence type="ECO:0000256" key="4">
    <source>
        <dbReference type="ARBA" id="ARBA00023237"/>
    </source>
</evidence>
<gene>
    <name evidence="6 8" type="primary">lptE</name>
    <name evidence="8" type="ORF">LMG21510_03152</name>
</gene>
<keyword evidence="9" id="KW-1185">Reference proteome</keyword>
<keyword evidence="4 6" id="KW-0998">Cell outer membrane</keyword>
<keyword evidence="7" id="KW-1133">Transmembrane helix</keyword>
<dbReference type="Gene3D" id="3.30.160.150">
    <property type="entry name" value="Lipoprotein like domain"/>
    <property type="match status" value="1"/>
</dbReference>
<keyword evidence="1" id="KW-0732">Signal</keyword>
<keyword evidence="2 6" id="KW-0472">Membrane</keyword>
<dbReference type="RefSeq" id="WP_224042661.1">
    <property type="nucleotide sequence ID" value="NZ_CAJZAH010000003.1"/>
</dbReference>
<evidence type="ECO:0000256" key="1">
    <source>
        <dbReference type="ARBA" id="ARBA00022729"/>
    </source>
</evidence>
<keyword evidence="7" id="KW-0812">Transmembrane</keyword>
<organism evidence="8 9">
    <name type="scientific">Cupriavidus respiraculi</name>
    <dbReference type="NCBI Taxonomy" id="195930"/>
    <lineage>
        <taxon>Bacteria</taxon>
        <taxon>Pseudomonadati</taxon>
        <taxon>Pseudomonadota</taxon>
        <taxon>Betaproteobacteria</taxon>
        <taxon>Burkholderiales</taxon>
        <taxon>Burkholderiaceae</taxon>
        <taxon>Cupriavidus</taxon>
    </lineage>
</organism>
<comment type="subunit">
    <text evidence="6">Component of the lipopolysaccharide transport and assembly complex. Interacts with LptD.</text>
</comment>
<keyword evidence="5 8" id="KW-0449">Lipoprotein</keyword>
<dbReference type="Proteomes" id="UP000721236">
    <property type="component" value="Unassembled WGS sequence"/>
</dbReference>
<comment type="function">
    <text evidence="6">Together with LptD, is involved in the assembly of lipopolysaccharide (LPS) at the surface of the outer membrane. Required for the proper assembly of LptD. Binds LPS and may serve as the LPS recognition site at the outer membrane.</text>
</comment>
<protein>
    <recommendedName>
        <fullName evidence="6">LPS-assembly lipoprotein LptE</fullName>
    </recommendedName>
</protein>
<evidence type="ECO:0000313" key="9">
    <source>
        <dbReference type="Proteomes" id="UP000721236"/>
    </source>
</evidence>